<dbReference type="InterPro" id="IPR013126">
    <property type="entry name" value="Hsp_70_fam"/>
</dbReference>
<dbReference type="GeneID" id="17276347"/>
<dbReference type="STRING" id="2903.R1FCU9"/>
<reference evidence="3" key="2">
    <citation type="submission" date="2024-10" db="UniProtKB">
        <authorList>
            <consortium name="EnsemblProtists"/>
        </authorList>
    </citation>
    <scope>IDENTIFICATION</scope>
</reference>
<evidence type="ECO:0000256" key="2">
    <source>
        <dbReference type="ARBA" id="ARBA00022840"/>
    </source>
</evidence>
<dbReference type="PaxDb" id="2903-EOD31074"/>
<evidence type="ECO:0008006" key="5">
    <source>
        <dbReference type="Google" id="ProtNLM"/>
    </source>
</evidence>
<dbReference type="Gene3D" id="2.60.34.10">
    <property type="entry name" value="Substrate Binding Domain Of DNAk, Chain A, domain 1"/>
    <property type="match status" value="1"/>
</dbReference>
<dbReference type="GO" id="GO:0005524">
    <property type="term" value="F:ATP binding"/>
    <property type="evidence" value="ECO:0007669"/>
    <property type="project" value="UniProtKB-KW"/>
</dbReference>
<dbReference type="InterPro" id="IPR029047">
    <property type="entry name" value="HSP70_peptide-bd_sf"/>
</dbReference>
<reference evidence="4" key="1">
    <citation type="journal article" date="2013" name="Nature">
        <title>Pan genome of the phytoplankton Emiliania underpins its global distribution.</title>
        <authorList>
            <person name="Read B.A."/>
            <person name="Kegel J."/>
            <person name="Klute M.J."/>
            <person name="Kuo A."/>
            <person name="Lefebvre S.C."/>
            <person name="Maumus F."/>
            <person name="Mayer C."/>
            <person name="Miller J."/>
            <person name="Monier A."/>
            <person name="Salamov A."/>
            <person name="Young J."/>
            <person name="Aguilar M."/>
            <person name="Claverie J.M."/>
            <person name="Frickenhaus S."/>
            <person name="Gonzalez K."/>
            <person name="Herman E.K."/>
            <person name="Lin Y.C."/>
            <person name="Napier J."/>
            <person name="Ogata H."/>
            <person name="Sarno A.F."/>
            <person name="Shmutz J."/>
            <person name="Schroeder D."/>
            <person name="de Vargas C."/>
            <person name="Verret F."/>
            <person name="von Dassow P."/>
            <person name="Valentin K."/>
            <person name="Van de Peer Y."/>
            <person name="Wheeler G."/>
            <person name="Dacks J.B."/>
            <person name="Delwiche C.F."/>
            <person name="Dyhrman S.T."/>
            <person name="Glockner G."/>
            <person name="John U."/>
            <person name="Richards T."/>
            <person name="Worden A.Z."/>
            <person name="Zhang X."/>
            <person name="Grigoriev I.V."/>
            <person name="Allen A.E."/>
            <person name="Bidle K."/>
            <person name="Borodovsky M."/>
            <person name="Bowler C."/>
            <person name="Brownlee C."/>
            <person name="Cock J.M."/>
            <person name="Elias M."/>
            <person name="Gladyshev V.N."/>
            <person name="Groth M."/>
            <person name="Guda C."/>
            <person name="Hadaegh A."/>
            <person name="Iglesias-Rodriguez M.D."/>
            <person name="Jenkins J."/>
            <person name="Jones B.M."/>
            <person name="Lawson T."/>
            <person name="Leese F."/>
            <person name="Lindquist E."/>
            <person name="Lobanov A."/>
            <person name="Lomsadze A."/>
            <person name="Malik S.B."/>
            <person name="Marsh M.E."/>
            <person name="Mackinder L."/>
            <person name="Mock T."/>
            <person name="Mueller-Roeber B."/>
            <person name="Pagarete A."/>
            <person name="Parker M."/>
            <person name="Probert I."/>
            <person name="Quesneville H."/>
            <person name="Raines C."/>
            <person name="Rensing S.A."/>
            <person name="Riano-Pachon D.M."/>
            <person name="Richier S."/>
            <person name="Rokitta S."/>
            <person name="Shiraiwa Y."/>
            <person name="Soanes D.M."/>
            <person name="van der Giezen M."/>
            <person name="Wahlund T.M."/>
            <person name="Williams B."/>
            <person name="Wilson W."/>
            <person name="Wolfe G."/>
            <person name="Wurch L.L."/>
        </authorList>
    </citation>
    <scope>NUCLEOTIDE SEQUENCE</scope>
</reference>
<keyword evidence="4" id="KW-1185">Reference proteome</keyword>
<evidence type="ECO:0000313" key="3">
    <source>
        <dbReference type="EnsemblProtists" id="EOD31074"/>
    </source>
</evidence>
<dbReference type="RefSeq" id="XP_005783503.1">
    <property type="nucleotide sequence ID" value="XM_005783446.1"/>
</dbReference>
<name>A0A0D3K5N9_EMIH1</name>
<dbReference type="KEGG" id="ehx:EMIHUDRAFT_63685"/>
<proteinExistence type="predicted"/>
<dbReference type="SUPFAM" id="SSF100920">
    <property type="entry name" value="Heat shock protein 70kD (HSP70), peptide-binding domain"/>
    <property type="match status" value="1"/>
</dbReference>
<evidence type="ECO:0000256" key="1">
    <source>
        <dbReference type="ARBA" id="ARBA00022741"/>
    </source>
</evidence>
<evidence type="ECO:0000313" key="4">
    <source>
        <dbReference type="Proteomes" id="UP000013827"/>
    </source>
</evidence>
<organism evidence="3 4">
    <name type="scientific">Emiliania huxleyi (strain CCMP1516)</name>
    <dbReference type="NCBI Taxonomy" id="280463"/>
    <lineage>
        <taxon>Eukaryota</taxon>
        <taxon>Haptista</taxon>
        <taxon>Haptophyta</taxon>
        <taxon>Prymnesiophyceae</taxon>
        <taxon>Isochrysidales</taxon>
        <taxon>Noelaerhabdaceae</taxon>
        <taxon>Emiliania</taxon>
    </lineage>
</organism>
<sequence length="121" mass="12912">MDWSTAPVCGAAILARKLGSQYHPEFDGLLQLDVTTMSVGVAKNGVMKVVIPRGRTLLAKNPESFITSVDNQRELRVSIYAGESSSLAQNLKLGDVTLSGLPPLPRGQVTIDCTINLDTDG</sequence>
<dbReference type="Proteomes" id="UP000013827">
    <property type="component" value="Unassembled WGS sequence"/>
</dbReference>
<dbReference type="Pfam" id="PF00012">
    <property type="entry name" value="HSP70"/>
    <property type="match status" value="1"/>
</dbReference>
<dbReference type="EnsemblProtists" id="EOD31074">
    <property type="protein sequence ID" value="EOD31074"/>
    <property type="gene ID" value="EMIHUDRAFT_63685"/>
</dbReference>
<dbReference type="eggNOG" id="KOG0101">
    <property type="taxonomic scope" value="Eukaryota"/>
</dbReference>
<accession>A0A0D3K5N9</accession>
<protein>
    <recommendedName>
        <fullName evidence="5">Chaperone DnaJ C-terminal domain-containing protein</fullName>
    </recommendedName>
</protein>
<dbReference type="PANTHER" id="PTHR19375">
    <property type="entry name" value="HEAT SHOCK PROTEIN 70KDA"/>
    <property type="match status" value="1"/>
</dbReference>
<dbReference type="AlphaFoldDB" id="A0A0D3K5N9"/>
<keyword evidence="1" id="KW-0547">Nucleotide-binding</keyword>
<dbReference type="HOGENOM" id="CLU_2044228_0_0_1"/>
<keyword evidence="2" id="KW-0067">ATP-binding</keyword>
<dbReference type="GO" id="GO:0140662">
    <property type="term" value="F:ATP-dependent protein folding chaperone"/>
    <property type="evidence" value="ECO:0007669"/>
    <property type="project" value="InterPro"/>
</dbReference>